<feature type="transmembrane region" description="Helical" evidence="12">
    <location>
        <begin position="801"/>
        <end position="819"/>
    </location>
</feature>
<comment type="function">
    <text evidence="12">Ethanolamine phosphate transferase involved in glycosylphosphatidylinositol-anchor biosynthesis. Transfers ethanolamine phosphate to the first alpha-1,4-linked mannose of the glycosylphosphatidylinositol precursor of GPI-anchor.</text>
</comment>
<dbReference type="Pfam" id="PF04987">
    <property type="entry name" value="PigN"/>
    <property type="match status" value="1"/>
</dbReference>
<feature type="transmembrane region" description="Helical" evidence="12">
    <location>
        <begin position="692"/>
        <end position="723"/>
    </location>
</feature>
<accession>A0A0L0BP69</accession>
<dbReference type="PANTHER" id="PTHR12250">
    <property type="entry name" value="PHOSPHATIDYLINOSITOL GLYCAN, CLASS N"/>
    <property type="match status" value="1"/>
</dbReference>
<dbReference type="InterPro" id="IPR037671">
    <property type="entry name" value="PIGN_N"/>
</dbReference>
<dbReference type="InterPro" id="IPR017850">
    <property type="entry name" value="Alkaline_phosphatase_core_sf"/>
</dbReference>
<dbReference type="GO" id="GO:0006506">
    <property type="term" value="P:GPI anchor biosynthetic process"/>
    <property type="evidence" value="ECO:0007669"/>
    <property type="project" value="UniProtKB-UniPathway"/>
</dbReference>
<keyword evidence="6 12" id="KW-0808">Transferase</keyword>
<dbReference type="EMBL" id="JRES01001578">
    <property type="protein sequence ID" value="KNC21806.1"/>
    <property type="molecule type" value="Genomic_DNA"/>
</dbReference>
<feature type="transmembrane region" description="Helical" evidence="12">
    <location>
        <begin position="664"/>
        <end position="685"/>
    </location>
</feature>
<evidence type="ECO:0000256" key="5">
    <source>
        <dbReference type="ARBA" id="ARBA00022502"/>
    </source>
</evidence>
<feature type="transmembrane region" description="Helical" evidence="12">
    <location>
        <begin position="606"/>
        <end position="625"/>
    </location>
</feature>
<dbReference type="InterPro" id="IPR002591">
    <property type="entry name" value="Phosphodiest/P_Trfase"/>
</dbReference>
<feature type="transmembrane region" description="Helical" evidence="12">
    <location>
        <begin position="743"/>
        <end position="766"/>
    </location>
</feature>
<dbReference type="GO" id="GO:0051377">
    <property type="term" value="F:mannose-ethanolamine phosphotransferase activity"/>
    <property type="evidence" value="ECO:0007669"/>
    <property type="project" value="UniProtKB-UniRule"/>
</dbReference>
<comment type="similarity">
    <text evidence="3 12">Belongs to the PIGG/PIGN/PIGO family. PIGN subfamily.</text>
</comment>
<feature type="transmembrane region" description="Helical" evidence="12">
    <location>
        <begin position="538"/>
        <end position="555"/>
    </location>
</feature>
<name>A0A0L0BP69_LUCCU</name>
<evidence type="ECO:0000256" key="6">
    <source>
        <dbReference type="ARBA" id="ARBA00022679"/>
    </source>
</evidence>
<evidence type="ECO:0000256" key="7">
    <source>
        <dbReference type="ARBA" id="ARBA00022692"/>
    </source>
</evidence>
<keyword evidence="9 12" id="KW-1133">Transmembrane helix</keyword>
<feature type="transmembrane region" description="Helical" evidence="12">
    <location>
        <begin position="632"/>
        <end position="652"/>
    </location>
</feature>
<feature type="domain" description="GPI ethanolamine phosphate transferase 1 C-terminal" evidence="13">
    <location>
        <begin position="428"/>
        <end position="849"/>
    </location>
</feature>
<dbReference type="STRING" id="7375.A0A0L0BP69"/>
<feature type="transmembrane region" description="Helical" evidence="12">
    <location>
        <begin position="436"/>
        <end position="456"/>
    </location>
</feature>
<dbReference type="Gene3D" id="3.40.720.10">
    <property type="entry name" value="Alkaline Phosphatase, subunit A"/>
    <property type="match status" value="2"/>
</dbReference>
<evidence type="ECO:0000256" key="2">
    <source>
        <dbReference type="ARBA" id="ARBA00004687"/>
    </source>
</evidence>
<evidence type="ECO:0000256" key="9">
    <source>
        <dbReference type="ARBA" id="ARBA00022989"/>
    </source>
</evidence>
<gene>
    <name evidence="14" type="ORF">FF38_03199</name>
</gene>
<dbReference type="EC" id="2.-.-.-" evidence="12"/>
<evidence type="ECO:0000256" key="11">
    <source>
        <dbReference type="ARBA" id="ARBA00023180"/>
    </source>
</evidence>
<keyword evidence="10 12" id="KW-0472">Membrane</keyword>
<dbReference type="InterPro" id="IPR017852">
    <property type="entry name" value="GPI_EtnP_transferase_1_C"/>
</dbReference>
<sequence length="897" mass="103063">MIIIYFYKIVLKSSAFIYYALAMWIIYSIIIHILLLGSIFVIYFRSPVITNLQPYKNIPLEAPAKRLVLIVTDGLRAESFYHENFKNVPNIKHLIDNQKGVYGISKTRVPTESRPGHIALIAGLYEDPSAVTRGWKENPIEFDTVFNRSAKTYAWGANDVLHIFSRLSREDEKRLFFDSYNHELDFSGKEKTYELDKWVFDKVEKFLQRKRDELQPESQVIYFLHLLGLDTAGHVHKPNTKLFLENLHYTDRGIKEMYELFEKTFPDGKTAYVLTSDHGMTDAGSHGAGANYETETPFFIWGAGVKHKSYNSQNNRSSLYELEQAQMAPIMSALLGIATPMNNFGVLPQDVINASQLYLLHATQSNAHQLYNQYKSLLQEHEKGLFNKFLPKFKMDIDFEEYLVTQNSYEEEKLAIYNSYKLMYSALKGIDYYFSYYRELLLTATTATFIAWLGYLLKLLGQVNTTVTRLPKKSNFAFSCKCFLLSFLFLITLIFCLLQKLSWSITFYLILPFVVASLFITKRAAILLFDNKLGLTKFHLLLLLLCAELLVYTFFDRRAISLGFLVFALQDKISLQFFKQKLKFYLSFILSLILCIFPLLPISVGYSNNALLYAGILVTLLRPILVKNSITIIDKLIVFVALINNIICVYMHSQQLGVSVISHIISWFYLLYVFISLVKACALTLKQRLEKFIFLLTSLYCLFCTSYESLFILLLISELILSLDCSLTKNNLNNPSSLLTNTLPISHCFRLAFIILLYTFFSFFGSGNIASVSSFDPNIIRCFLATFSPFVIMFLVILKLIIPILLIISIIFALTPLALQYERQIFICLLIVCDIMGLNFLFLVKNQGSWLEIGTSISHFVIMQVTTLVLVLFVNLAKFLLKIQVSSGFEENFVKLK</sequence>
<feature type="transmembrane region" description="Helical" evidence="12">
    <location>
        <begin position="582"/>
        <end position="600"/>
    </location>
</feature>
<feature type="transmembrane region" description="Helical" evidence="12">
    <location>
        <begin position="856"/>
        <end position="877"/>
    </location>
</feature>
<keyword evidence="15" id="KW-1185">Reference proteome</keyword>
<dbReference type="Pfam" id="PF01663">
    <property type="entry name" value="Phosphodiest"/>
    <property type="match status" value="2"/>
</dbReference>
<evidence type="ECO:0000259" key="13">
    <source>
        <dbReference type="Pfam" id="PF04987"/>
    </source>
</evidence>
<comment type="subcellular location">
    <subcellularLocation>
        <location evidence="1 12">Endoplasmic reticulum membrane</location>
        <topology evidence="1 12">Multi-pass membrane protein</topology>
    </subcellularLocation>
</comment>
<dbReference type="GO" id="GO:0005789">
    <property type="term" value="C:endoplasmic reticulum membrane"/>
    <property type="evidence" value="ECO:0007669"/>
    <property type="project" value="UniProtKB-SubCell"/>
</dbReference>
<comment type="pathway">
    <text evidence="2 12">Glycolipid biosynthesis; glycosylphosphatidylinositol-anchor biosynthesis.</text>
</comment>
<reference evidence="14 15" key="1">
    <citation type="journal article" date="2015" name="Nat. Commun.">
        <title>Lucilia cuprina genome unlocks parasitic fly biology to underpin future interventions.</title>
        <authorList>
            <person name="Anstead C.A."/>
            <person name="Korhonen P.K."/>
            <person name="Young N.D."/>
            <person name="Hall R.S."/>
            <person name="Jex A.R."/>
            <person name="Murali S.C."/>
            <person name="Hughes D.S."/>
            <person name="Lee S.F."/>
            <person name="Perry T."/>
            <person name="Stroehlein A.J."/>
            <person name="Ansell B.R."/>
            <person name="Breugelmans B."/>
            <person name="Hofmann A."/>
            <person name="Qu J."/>
            <person name="Dugan S."/>
            <person name="Lee S.L."/>
            <person name="Chao H."/>
            <person name="Dinh H."/>
            <person name="Han Y."/>
            <person name="Doddapaneni H.V."/>
            <person name="Worley K.C."/>
            <person name="Muzny D.M."/>
            <person name="Ioannidis P."/>
            <person name="Waterhouse R.M."/>
            <person name="Zdobnov E.M."/>
            <person name="James P.J."/>
            <person name="Bagnall N.H."/>
            <person name="Kotze A.C."/>
            <person name="Gibbs R.A."/>
            <person name="Richards S."/>
            <person name="Batterham P."/>
            <person name="Gasser R.B."/>
        </authorList>
    </citation>
    <scope>NUCLEOTIDE SEQUENCE [LARGE SCALE GENOMIC DNA]</scope>
    <source>
        <strain evidence="14 15">LS</strain>
        <tissue evidence="14">Full body</tissue>
    </source>
</reference>
<evidence type="ECO:0000256" key="1">
    <source>
        <dbReference type="ARBA" id="ARBA00004477"/>
    </source>
</evidence>
<evidence type="ECO:0000256" key="3">
    <source>
        <dbReference type="ARBA" id="ARBA00008400"/>
    </source>
</evidence>
<feature type="transmembrane region" description="Helical" evidence="12">
    <location>
        <begin position="476"/>
        <end position="498"/>
    </location>
</feature>
<evidence type="ECO:0000256" key="8">
    <source>
        <dbReference type="ARBA" id="ARBA00022824"/>
    </source>
</evidence>
<dbReference type="SUPFAM" id="SSF53649">
    <property type="entry name" value="Alkaline phosphatase-like"/>
    <property type="match status" value="1"/>
</dbReference>
<evidence type="ECO:0000313" key="14">
    <source>
        <dbReference type="EMBL" id="KNC21806.1"/>
    </source>
</evidence>
<feature type="transmembrane region" description="Helical" evidence="12">
    <location>
        <begin position="826"/>
        <end position="844"/>
    </location>
</feature>
<proteinExistence type="inferred from homology"/>
<evidence type="ECO:0000256" key="4">
    <source>
        <dbReference type="ARBA" id="ARBA00020831"/>
    </source>
</evidence>
<keyword evidence="8 12" id="KW-0256">Endoplasmic reticulum</keyword>
<comment type="caution">
    <text evidence="14">The sequence shown here is derived from an EMBL/GenBank/DDBJ whole genome shotgun (WGS) entry which is preliminary data.</text>
</comment>
<keyword evidence="5 12" id="KW-0337">GPI-anchor biosynthesis</keyword>
<feature type="transmembrane region" description="Helical" evidence="12">
    <location>
        <begin position="16"/>
        <end position="44"/>
    </location>
</feature>
<dbReference type="UniPathway" id="UPA00196"/>
<dbReference type="CDD" id="cd16020">
    <property type="entry name" value="GPI_EPT_1"/>
    <property type="match status" value="1"/>
</dbReference>
<keyword evidence="7 12" id="KW-0812">Transmembrane</keyword>
<dbReference type="OrthoDB" id="2748310at2759"/>
<keyword evidence="11" id="KW-0325">Glycoprotein</keyword>
<protein>
    <recommendedName>
        <fullName evidence="4 12">GPI ethanolamine phosphate transferase 1</fullName>
        <ecNumber evidence="12">2.-.-.-</ecNumber>
    </recommendedName>
</protein>
<dbReference type="Proteomes" id="UP000037069">
    <property type="component" value="Unassembled WGS sequence"/>
</dbReference>
<dbReference type="OMA" id="QSYFHRE"/>
<evidence type="ECO:0000256" key="10">
    <source>
        <dbReference type="ARBA" id="ARBA00023136"/>
    </source>
</evidence>
<feature type="transmembrane region" description="Helical" evidence="12">
    <location>
        <begin position="505"/>
        <end position="526"/>
    </location>
</feature>
<evidence type="ECO:0000256" key="12">
    <source>
        <dbReference type="RuleBase" id="RU367138"/>
    </source>
</evidence>
<evidence type="ECO:0000313" key="15">
    <source>
        <dbReference type="Proteomes" id="UP000037069"/>
    </source>
</evidence>
<dbReference type="InterPro" id="IPR007070">
    <property type="entry name" value="GPI_EtnP_transferase_1"/>
</dbReference>
<dbReference type="AlphaFoldDB" id="A0A0L0BP69"/>
<dbReference type="PANTHER" id="PTHR12250:SF0">
    <property type="entry name" value="GPI ETHANOLAMINE PHOSPHATE TRANSFERASE 1"/>
    <property type="match status" value="1"/>
</dbReference>
<organism evidence="14 15">
    <name type="scientific">Lucilia cuprina</name>
    <name type="common">Green bottle fly</name>
    <name type="synonym">Australian sheep blowfly</name>
    <dbReference type="NCBI Taxonomy" id="7375"/>
    <lineage>
        <taxon>Eukaryota</taxon>
        <taxon>Metazoa</taxon>
        <taxon>Ecdysozoa</taxon>
        <taxon>Arthropoda</taxon>
        <taxon>Hexapoda</taxon>
        <taxon>Insecta</taxon>
        <taxon>Pterygota</taxon>
        <taxon>Neoptera</taxon>
        <taxon>Endopterygota</taxon>
        <taxon>Diptera</taxon>
        <taxon>Brachycera</taxon>
        <taxon>Muscomorpha</taxon>
        <taxon>Oestroidea</taxon>
        <taxon>Calliphoridae</taxon>
        <taxon>Luciliinae</taxon>
        <taxon>Lucilia</taxon>
    </lineage>
</organism>